<dbReference type="STRING" id="1121950.SAMN02745243_03051"/>
<dbReference type="RefSeq" id="WP_073111989.1">
    <property type="nucleotide sequence ID" value="NZ_FQZY01000052.1"/>
</dbReference>
<protein>
    <submittedName>
        <fullName evidence="1">Uncharacterized protein</fullName>
    </submittedName>
</protein>
<dbReference type="Proteomes" id="UP000184301">
    <property type="component" value="Unassembled WGS sequence"/>
</dbReference>
<evidence type="ECO:0000313" key="1">
    <source>
        <dbReference type="EMBL" id="SHK48355.1"/>
    </source>
</evidence>
<gene>
    <name evidence="1" type="ORF">SAMN02745243_03051</name>
</gene>
<dbReference type="AlphaFoldDB" id="A0A1M6SUI3"/>
<keyword evidence="2" id="KW-1185">Reference proteome</keyword>
<dbReference type="EMBL" id="FQZY01000052">
    <property type="protein sequence ID" value="SHK48355.1"/>
    <property type="molecule type" value="Genomic_DNA"/>
</dbReference>
<organism evidence="1 2">
    <name type="scientific">Hespellia stercorisuis DSM 15480</name>
    <dbReference type="NCBI Taxonomy" id="1121950"/>
    <lineage>
        <taxon>Bacteria</taxon>
        <taxon>Bacillati</taxon>
        <taxon>Bacillota</taxon>
        <taxon>Clostridia</taxon>
        <taxon>Lachnospirales</taxon>
        <taxon>Lachnospiraceae</taxon>
        <taxon>Hespellia</taxon>
    </lineage>
</organism>
<sequence length="262" mass="30018">MQEKAKVFSLYGKKIYFTTEECISINVEKEYIEYAKKAANDFCEFYDSLDYKNPNIFENISVFVDDQVAFYMRQAVEFVTDSDNADKPFDFEYFRELVDELFAQTWKEPVEEIEEQYCALTSTQEELHYYREMRKAHRGKWSGGGFGIVGALKGAVEAQVLNAASGGVHSIVNKIGDIQTNHKLKNQIIDLFENSRDSLAKGFMALIYGMKILHIYALNQNNSMNIVPILLGETHTTLMGELENAEQKSAQSQILWDKGFLT</sequence>
<accession>A0A1M6SUI3</accession>
<proteinExistence type="predicted"/>
<evidence type="ECO:0000313" key="2">
    <source>
        <dbReference type="Proteomes" id="UP000184301"/>
    </source>
</evidence>
<reference evidence="1 2" key="1">
    <citation type="submission" date="2016-11" db="EMBL/GenBank/DDBJ databases">
        <authorList>
            <person name="Jaros S."/>
            <person name="Januszkiewicz K."/>
            <person name="Wedrychowicz H."/>
        </authorList>
    </citation>
    <scope>NUCLEOTIDE SEQUENCE [LARGE SCALE GENOMIC DNA]</scope>
    <source>
        <strain evidence="1 2">DSM 15480</strain>
    </source>
</reference>
<name>A0A1M6SUI3_9FIRM</name>